<feature type="region of interest" description="Disordered" evidence="1">
    <location>
        <begin position="268"/>
        <end position="330"/>
    </location>
</feature>
<protein>
    <submittedName>
        <fullName evidence="2">Uncharacterized protein</fullName>
    </submittedName>
</protein>
<dbReference type="GeneID" id="33936876"/>
<evidence type="ECO:0000313" key="3">
    <source>
        <dbReference type="Proteomes" id="UP000078397"/>
    </source>
</evidence>
<dbReference type="KEGG" id="pchm:VFPPC_17993"/>
<accession>A0A219AR76</accession>
<dbReference type="AlphaFoldDB" id="A0A219AR76"/>
<feature type="compositionally biased region" description="Polar residues" evidence="1">
    <location>
        <begin position="17"/>
        <end position="56"/>
    </location>
</feature>
<organism evidence="2 3">
    <name type="scientific">Pochonia chlamydosporia 170</name>
    <dbReference type="NCBI Taxonomy" id="1380566"/>
    <lineage>
        <taxon>Eukaryota</taxon>
        <taxon>Fungi</taxon>
        <taxon>Dikarya</taxon>
        <taxon>Ascomycota</taxon>
        <taxon>Pezizomycotina</taxon>
        <taxon>Sordariomycetes</taxon>
        <taxon>Hypocreomycetidae</taxon>
        <taxon>Hypocreales</taxon>
        <taxon>Clavicipitaceae</taxon>
        <taxon>Pochonia</taxon>
    </lineage>
</organism>
<comment type="caution">
    <text evidence="2">The sequence shown here is derived from an EMBL/GenBank/DDBJ whole genome shotgun (WGS) entry which is preliminary data.</text>
</comment>
<evidence type="ECO:0000256" key="1">
    <source>
        <dbReference type="SAM" id="MobiDB-lite"/>
    </source>
</evidence>
<dbReference type="Proteomes" id="UP000078397">
    <property type="component" value="Unassembled WGS sequence"/>
</dbReference>
<gene>
    <name evidence="2" type="ORF">VFPPC_17993</name>
</gene>
<evidence type="ECO:0000313" key="2">
    <source>
        <dbReference type="EMBL" id="OWT42814.1"/>
    </source>
</evidence>
<feature type="compositionally biased region" description="Polar residues" evidence="1">
    <location>
        <begin position="99"/>
        <end position="114"/>
    </location>
</feature>
<proteinExistence type="predicted"/>
<sequence>MIAEPPIGFLGEPNANPLRSSFASNSPDVQAATPDTPSLGENTTVKFPVNNSSGSHQWEDTEHTSSRGRTGIADLPKNRSGDFIESNSEETIHLDSTSRGRSSATNSGVTSISHDMTPDGITSEDFISDADAVGNLACHNTGYAAAEFAISSTNHDSTSIKLRHDPKDPEPDYQKVPIAEHSRTVCAQEEQLLKLPTTLAIAQTTVPARTGNWQSFSRNTTTDLPHPIGQLLPMIPPPSPQANSFGHPFSPARPATPMDFSKIVISQKDQPGPSELTKDIHGKTIGNKAKTSGRQSRQFLHDTQSSSGTVGSGETDATEVQDGSTNSGISHGLHLLMSEEMRTLTSDSLNNEPL</sequence>
<feature type="region of interest" description="Disordered" evidence="1">
    <location>
        <begin position="1"/>
        <end position="119"/>
    </location>
</feature>
<name>A0A219AR76_METCM</name>
<dbReference type="RefSeq" id="XP_022285288.1">
    <property type="nucleotide sequence ID" value="XM_022429658.1"/>
</dbReference>
<dbReference type="EMBL" id="LSBJ02000005">
    <property type="protein sequence ID" value="OWT42814.1"/>
    <property type="molecule type" value="Genomic_DNA"/>
</dbReference>
<keyword evidence="3" id="KW-1185">Reference proteome</keyword>
<reference evidence="2 3" key="1">
    <citation type="journal article" date="2016" name="PLoS Pathog.">
        <title>Biosynthesis of antibiotic leucinostatins in bio-control fungus Purpureocillium lilacinum and their inhibition on phytophthora revealed by genome mining.</title>
        <authorList>
            <person name="Wang G."/>
            <person name="Liu Z."/>
            <person name="Lin R."/>
            <person name="Li E."/>
            <person name="Mao Z."/>
            <person name="Ling J."/>
            <person name="Yang Y."/>
            <person name="Yin W.B."/>
            <person name="Xie B."/>
        </authorList>
    </citation>
    <scope>NUCLEOTIDE SEQUENCE [LARGE SCALE GENOMIC DNA]</scope>
    <source>
        <strain evidence="2">170</strain>
    </source>
</reference>
<feature type="compositionally biased region" description="Polar residues" evidence="1">
    <location>
        <begin position="289"/>
        <end position="309"/>
    </location>
</feature>